<comment type="caution">
    <text evidence="4">The sequence shown here is derived from an EMBL/GenBank/DDBJ whole genome shotgun (WGS) entry which is preliminary data.</text>
</comment>
<evidence type="ECO:0000256" key="2">
    <source>
        <dbReference type="RuleBase" id="RU003616"/>
    </source>
</evidence>
<reference evidence="4 5" key="1">
    <citation type="submission" date="2020-01" db="EMBL/GenBank/DDBJ databases">
        <title>Genome analysis.</title>
        <authorList>
            <person name="Wu S."/>
            <person name="Wang G."/>
        </authorList>
    </citation>
    <scope>NUCLEOTIDE SEQUENCE [LARGE SCALE GENOMIC DNA]</scope>
    <source>
        <strain evidence="4 5">SYL130</strain>
    </source>
</reference>
<dbReference type="Proteomes" id="UP000753802">
    <property type="component" value="Unassembled WGS sequence"/>
</dbReference>
<dbReference type="InterPro" id="IPR002068">
    <property type="entry name" value="A-crystallin/Hsp20_dom"/>
</dbReference>
<protein>
    <submittedName>
        <fullName evidence="4">Hsp20/alpha crystallin family protein</fullName>
    </submittedName>
</protein>
<evidence type="ECO:0000313" key="4">
    <source>
        <dbReference type="EMBL" id="NCI52070.1"/>
    </source>
</evidence>
<name>A0ABX0A4E6_9BACT</name>
<sequence length="147" mass="16663">MKTNALTKIDRDLSTAFDDFFKPWNEWFVNGNAMGRALSLPSVNIAETEKAFTLELMAPGQQKKDFVIDVDGNMLTISSDHEQKEEELSKKFSRKEYSFSSFSRTFTIPGEVDKSKIDAVYDNGVLTVTLPKDGNQKKKDGNKIEIR</sequence>
<dbReference type="PANTHER" id="PTHR11527">
    <property type="entry name" value="HEAT-SHOCK PROTEIN 20 FAMILY MEMBER"/>
    <property type="match status" value="1"/>
</dbReference>
<organism evidence="4 5">
    <name type="scientific">Sediminibacterium roseum</name>
    <dbReference type="NCBI Taxonomy" id="1978412"/>
    <lineage>
        <taxon>Bacteria</taxon>
        <taxon>Pseudomonadati</taxon>
        <taxon>Bacteroidota</taxon>
        <taxon>Chitinophagia</taxon>
        <taxon>Chitinophagales</taxon>
        <taxon>Chitinophagaceae</taxon>
        <taxon>Sediminibacterium</taxon>
    </lineage>
</organism>
<dbReference type="InterPro" id="IPR031107">
    <property type="entry name" value="Small_HSP"/>
</dbReference>
<proteinExistence type="inferred from homology"/>
<dbReference type="Pfam" id="PF00011">
    <property type="entry name" value="HSP20"/>
    <property type="match status" value="1"/>
</dbReference>
<accession>A0ABX0A4E6</accession>
<gene>
    <name evidence="4" type="ORF">GWC95_19250</name>
</gene>
<dbReference type="RefSeq" id="WP_161820328.1">
    <property type="nucleotide sequence ID" value="NZ_JAACJS010000015.1"/>
</dbReference>
<dbReference type="InterPro" id="IPR008978">
    <property type="entry name" value="HSP20-like_chaperone"/>
</dbReference>
<dbReference type="Gene3D" id="2.60.40.790">
    <property type="match status" value="1"/>
</dbReference>
<keyword evidence="5" id="KW-1185">Reference proteome</keyword>
<evidence type="ECO:0000256" key="1">
    <source>
        <dbReference type="PROSITE-ProRule" id="PRU00285"/>
    </source>
</evidence>
<dbReference type="SUPFAM" id="SSF49764">
    <property type="entry name" value="HSP20-like chaperones"/>
    <property type="match status" value="1"/>
</dbReference>
<dbReference type="EMBL" id="JAACJS010000015">
    <property type="protein sequence ID" value="NCI52070.1"/>
    <property type="molecule type" value="Genomic_DNA"/>
</dbReference>
<feature type="domain" description="SHSP" evidence="3">
    <location>
        <begin position="34"/>
        <end position="147"/>
    </location>
</feature>
<dbReference type="PROSITE" id="PS01031">
    <property type="entry name" value="SHSP"/>
    <property type="match status" value="1"/>
</dbReference>
<evidence type="ECO:0000313" key="5">
    <source>
        <dbReference type="Proteomes" id="UP000753802"/>
    </source>
</evidence>
<evidence type="ECO:0000259" key="3">
    <source>
        <dbReference type="PROSITE" id="PS01031"/>
    </source>
</evidence>
<comment type="similarity">
    <text evidence="1 2">Belongs to the small heat shock protein (HSP20) family.</text>
</comment>
<dbReference type="CDD" id="cd06464">
    <property type="entry name" value="ACD_sHsps-like"/>
    <property type="match status" value="1"/>
</dbReference>